<accession>A0A8D2JJ94</accession>
<reference evidence="8" key="1">
    <citation type="submission" date="2025-08" db="UniProtKB">
        <authorList>
            <consortium name="Ensembl"/>
        </authorList>
    </citation>
    <scope>IDENTIFICATION</scope>
</reference>
<feature type="transmembrane region" description="Helical" evidence="7">
    <location>
        <begin position="20"/>
        <end position="42"/>
    </location>
</feature>
<keyword evidence="5 7" id="KW-0472">Membrane</keyword>
<organism evidence="8 9">
    <name type="scientific">Varanus komodoensis</name>
    <name type="common">Komodo dragon</name>
    <dbReference type="NCBI Taxonomy" id="61221"/>
    <lineage>
        <taxon>Eukaryota</taxon>
        <taxon>Metazoa</taxon>
        <taxon>Chordata</taxon>
        <taxon>Craniata</taxon>
        <taxon>Vertebrata</taxon>
        <taxon>Euteleostomi</taxon>
        <taxon>Lepidosauria</taxon>
        <taxon>Squamata</taxon>
        <taxon>Bifurcata</taxon>
        <taxon>Unidentata</taxon>
        <taxon>Episquamata</taxon>
        <taxon>Toxicofera</taxon>
        <taxon>Anguimorpha</taxon>
        <taxon>Paleoanguimorpha</taxon>
        <taxon>Varanoidea</taxon>
        <taxon>Varanidae</taxon>
        <taxon>Varanus</taxon>
    </lineage>
</organism>
<dbReference type="PANTHER" id="PTHR31158">
    <property type="entry name" value="DUAL OXIDASE 2"/>
    <property type="match status" value="1"/>
</dbReference>
<feature type="transmembrane region" description="Helical" evidence="7">
    <location>
        <begin position="186"/>
        <end position="205"/>
    </location>
</feature>
<dbReference type="Pfam" id="PF10204">
    <property type="entry name" value="DuoxA"/>
    <property type="match status" value="1"/>
</dbReference>
<keyword evidence="9" id="KW-1185">Reference proteome</keyword>
<feature type="transmembrane region" description="Helical" evidence="7">
    <location>
        <begin position="211"/>
        <end position="232"/>
    </location>
</feature>
<evidence type="ECO:0000256" key="1">
    <source>
        <dbReference type="ARBA" id="ARBA00004141"/>
    </source>
</evidence>
<evidence type="ECO:0000256" key="7">
    <source>
        <dbReference type="SAM" id="Phobius"/>
    </source>
</evidence>
<dbReference type="Proteomes" id="UP000694545">
    <property type="component" value="Unplaced"/>
</dbReference>
<evidence type="ECO:0000256" key="4">
    <source>
        <dbReference type="ARBA" id="ARBA00022989"/>
    </source>
</evidence>
<name>A0A8D2JJ94_VARKO</name>
<dbReference type="GO" id="GO:0015031">
    <property type="term" value="P:protein transport"/>
    <property type="evidence" value="ECO:0007669"/>
    <property type="project" value="InterPro"/>
</dbReference>
<evidence type="ECO:0008006" key="10">
    <source>
        <dbReference type="Google" id="ProtNLM"/>
    </source>
</evidence>
<dbReference type="AlphaFoldDB" id="A0A8D2JJ94"/>
<reference evidence="8" key="2">
    <citation type="submission" date="2025-09" db="UniProtKB">
        <authorList>
            <consortium name="Ensembl"/>
        </authorList>
    </citation>
    <scope>IDENTIFICATION</scope>
</reference>
<keyword evidence="3 7" id="KW-0812">Transmembrane</keyword>
<evidence type="ECO:0000256" key="3">
    <source>
        <dbReference type="ARBA" id="ARBA00022692"/>
    </source>
</evidence>
<evidence type="ECO:0000313" key="8">
    <source>
        <dbReference type="Ensembl" id="ENSVKKP00000010179.1"/>
    </source>
</evidence>
<protein>
    <recommendedName>
        <fullName evidence="10">Dual oxidase maturation factor 1</fullName>
    </recommendedName>
</protein>
<dbReference type="InterPro" id="IPR018469">
    <property type="entry name" value="Dual_oxidase_maturation_fac"/>
</dbReference>
<evidence type="ECO:0000256" key="6">
    <source>
        <dbReference type="ARBA" id="ARBA00023180"/>
    </source>
</evidence>
<evidence type="ECO:0000256" key="5">
    <source>
        <dbReference type="ARBA" id="ARBA00023136"/>
    </source>
</evidence>
<dbReference type="GO" id="GO:0005789">
    <property type="term" value="C:endoplasmic reticulum membrane"/>
    <property type="evidence" value="ECO:0007669"/>
    <property type="project" value="InterPro"/>
</dbReference>
<evidence type="ECO:0000313" key="9">
    <source>
        <dbReference type="Proteomes" id="UP000694545"/>
    </source>
</evidence>
<evidence type="ECO:0000256" key="2">
    <source>
        <dbReference type="ARBA" id="ARBA00009816"/>
    </source>
</evidence>
<dbReference type="PANTHER" id="PTHR31158:SF1">
    <property type="entry name" value="DOXA1 FACTOR-RELATED"/>
    <property type="match status" value="1"/>
</dbReference>
<dbReference type="Ensembl" id="ENSVKKT00000010429.1">
    <property type="protein sequence ID" value="ENSVKKP00000010179.1"/>
    <property type="gene ID" value="ENSVKKG00000007146.1"/>
</dbReference>
<proteinExistence type="inferred from homology"/>
<comment type="similarity">
    <text evidence="2">Belongs to the DUOXA family.</text>
</comment>
<keyword evidence="4 7" id="KW-1133">Transmembrane helix</keyword>
<keyword evidence="6" id="KW-0325">Glycoprotein</keyword>
<comment type="subcellular location">
    <subcellularLocation>
        <location evidence="1">Membrane</location>
        <topology evidence="1">Multi-pass membrane protein</topology>
    </subcellularLocation>
</comment>
<sequence length="328" mass="35652">MTFSDGSFPFYPQPRKPAGFDVSLVIVIVVFLVLAASFLLILPGIRGRAVRLPRWRPGKPLLPTLTDHPPPPSPAAVHFTSDWESGRVTASTPYKSFSAAVVRADVGLHVGLAGINVTLLGKPMVQLNETINYNEQFSWWSGADYEHEFEEGLERGLPNPILYVAEKFTEHSPCGLSVLYRMAGHYASATLWVAFCAWLIANVLFSMPVPVYGGYMIIVTGAFMIFGLLSFATGRNVPMCAIQFGPTSLQLAYGPSFWLTLATGEDFGACPPGFLGAVEEKAASSQKPSLIPSATWVRVPTRPWSPLGELGQSQMLSPAYLTGLLLWG</sequence>